<accession>A0ABV7VYU4</accession>
<evidence type="ECO:0000313" key="2">
    <source>
        <dbReference type="Proteomes" id="UP001595722"/>
    </source>
</evidence>
<reference evidence="2" key="1">
    <citation type="journal article" date="2019" name="Int. J. Syst. Evol. Microbiol.">
        <title>The Global Catalogue of Microorganisms (GCM) 10K type strain sequencing project: providing services to taxonomists for standard genome sequencing and annotation.</title>
        <authorList>
            <consortium name="The Broad Institute Genomics Platform"/>
            <consortium name="The Broad Institute Genome Sequencing Center for Infectious Disease"/>
            <person name="Wu L."/>
            <person name="Ma J."/>
        </authorList>
    </citation>
    <scope>NUCLEOTIDE SEQUENCE [LARGE SCALE GENOMIC DNA]</scope>
    <source>
        <strain evidence="2">KCTC 42424</strain>
    </source>
</reference>
<organism evidence="1 2">
    <name type="scientific">Bacterioplanoides pacificum</name>
    <dbReference type="NCBI Taxonomy" id="1171596"/>
    <lineage>
        <taxon>Bacteria</taxon>
        <taxon>Pseudomonadati</taxon>
        <taxon>Pseudomonadota</taxon>
        <taxon>Gammaproteobacteria</taxon>
        <taxon>Oceanospirillales</taxon>
        <taxon>Oceanospirillaceae</taxon>
        <taxon>Bacterioplanoides</taxon>
    </lineage>
</organism>
<name>A0ABV7VYU4_9GAMM</name>
<sequence length="232" mass="26113">MAASPALTGLLSVLTGSDTMINKNNVLILLLAVLLSGCGSDDDNTAPTVPTIPEGFGSTNNLENIRGIWYQDCSEIEGNLAKKQRVRLDQRDIELTVWDYRDKGCTDLSAVNTFTGQYQLEPSSIFIDKNEVFPLEVIYVRSTSTPHSPAEVELRNTNRTCDRDDWETGKKIDVSDWHSCFPLFDLQDRQHFRLVRNQGGKLFMDNRLKGVDANGYPKAIDTDWFDFQSTPD</sequence>
<gene>
    <name evidence="1" type="ORF">ACFOMG_17600</name>
</gene>
<evidence type="ECO:0000313" key="1">
    <source>
        <dbReference type="EMBL" id="MFC3681921.1"/>
    </source>
</evidence>
<comment type="caution">
    <text evidence="1">The sequence shown here is derived from an EMBL/GenBank/DDBJ whole genome shotgun (WGS) entry which is preliminary data.</text>
</comment>
<dbReference type="Proteomes" id="UP001595722">
    <property type="component" value="Unassembled WGS sequence"/>
</dbReference>
<keyword evidence="2" id="KW-1185">Reference proteome</keyword>
<protein>
    <recommendedName>
        <fullName evidence="3">Lipoprotein</fullName>
    </recommendedName>
</protein>
<evidence type="ECO:0008006" key="3">
    <source>
        <dbReference type="Google" id="ProtNLM"/>
    </source>
</evidence>
<proteinExistence type="predicted"/>
<dbReference type="EMBL" id="JBHRYB010000025">
    <property type="protein sequence ID" value="MFC3681921.1"/>
    <property type="molecule type" value="Genomic_DNA"/>
</dbReference>